<dbReference type="AlphaFoldDB" id="F2NXP0"/>
<dbReference type="KEGG" id="tsu:Tresu_2383"/>
<dbReference type="eggNOG" id="COG3209">
    <property type="taxonomic scope" value="Bacteria"/>
</dbReference>
<keyword evidence="3" id="KW-1185">Reference proteome</keyword>
<dbReference type="OrthoDB" id="356773at2"/>
<reference evidence="3" key="2">
    <citation type="submission" date="2011-04" db="EMBL/GenBank/DDBJ databases">
        <title>The complete genome of chromosome of Treponema succinifaciens DSM 2489.</title>
        <authorList>
            <person name="Lucas S."/>
            <person name="Copeland A."/>
            <person name="Lapidus A."/>
            <person name="Bruce D."/>
            <person name="Goodwin L."/>
            <person name="Pitluck S."/>
            <person name="Peters L."/>
            <person name="Kyrpides N."/>
            <person name="Mavromatis K."/>
            <person name="Ivanova N."/>
            <person name="Ovchinnikova G."/>
            <person name="Teshima H."/>
            <person name="Detter J.C."/>
            <person name="Tapia R."/>
            <person name="Han C."/>
            <person name="Land M."/>
            <person name="Hauser L."/>
            <person name="Markowitz V."/>
            <person name="Cheng J.-F."/>
            <person name="Hugenholtz P."/>
            <person name="Woyke T."/>
            <person name="Wu D."/>
            <person name="Gronow S."/>
            <person name="Wellnitz S."/>
            <person name="Brambilla E."/>
            <person name="Klenk H.-P."/>
            <person name="Eisen J.A."/>
        </authorList>
    </citation>
    <scope>NUCLEOTIDE SEQUENCE [LARGE SCALE GENOMIC DNA]</scope>
    <source>
        <strain evidence="3">ATCC 33096 / DSM 2489 / 6091</strain>
    </source>
</reference>
<dbReference type="GeneID" id="302999495"/>
<dbReference type="EMBL" id="CP002631">
    <property type="protein sequence ID" value="AEB15246.1"/>
    <property type="molecule type" value="Genomic_DNA"/>
</dbReference>
<evidence type="ECO:0000313" key="3">
    <source>
        <dbReference type="Proteomes" id="UP000006852"/>
    </source>
</evidence>
<dbReference type="Gene3D" id="3.90.930.1">
    <property type="match status" value="1"/>
</dbReference>
<dbReference type="Proteomes" id="UP000006852">
    <property type="component" value="Chromosome"/>
</dbReference>
<keyword evidence="1" id="KW-0732">Signal</keyword>
<evidence type="ECO:0000256" key="1">
    <source>
        <dbReference type="SAM" id="SignalP"/>
    </source>
</evidence>
<accession>F2NXP0</accession>
<feature type="chain" id="PRO_5003284173" description="YD repeat-containing protein" evidence="1">
    <location>
        <begin position="20"/>
        <end position="274"/>
    </location>
</feature>
<feature type="signal peptide" evidence="1">
    <location>
        <begin position="1"/>
        <end position="19"/>
    </location>
</feature>
<sequence>MKKTAFFAIAVLSAFSAFADNFSTGFTPAGNVSSYTKTNYSVTSKFGEYFRSVSEKEIHKFSKGLETEFSLLNAKDELITKTTYVYDAKKLEGFTYSDIASSAELKTEYEYGVDSKIKSYTVTESDSGNLSSKTIYKYEGKKVTQSNYDKDGKLYMRIIQTLDDDGIPVQETEYNGDGTFSLSRSYSFTESKKISAIETFDEEGNCTNKVAFRYDANDFLTEIQVYENGKIKERRIYKNDALGNPVRISYYDVAEKFGTTVNELSRIEDFSYTY</sequence>
<dbReference type="RefSeq" id="WP_013702498.1">
    <property type="nucleotide sequence ID" value="NC_015385.1"/>
</dbReference>
<evidence type="ECO:0000313" key="2">
    <source>
        <dbReference type="EMBL" id="AEB15246.1"/>
    </source>
</evidence>
<evidence type="ECO:0008006" key="4">
    <source>
        <dbReference type="Google" id="ProtNLM"/>
    </source>
</evidence>
<reference evidence="2 3" key="1">
    <citation type="journal article" date="2011" name="Stand. Genomic Sci.">
        <title>Complete genome sequence of Treponema succinifaciens type strain (6091).</title>
        <authorList>
            <person name="Han C."/>
            <person name="Gronow S."/>
            <person name="Teshima H."/>
            <person name="Lapidus A."/>
            <person name="Nolan M."/>
            <person name="Lucas S."/>
            <person name="Hammon N."/>
            <person name="Deshpande S."/>
            <person name="Cheng J.F."/>
            <person name="Zeytun A."/>
            <person name="Tapia R."/>
            <person name="Goodwin L."/>
            <person name="Pitluck S."/>
            <person name="Liolios K."/>
            <person name="Pagani I."/>
            <person name="Ivanova N."/>
            <person name="Mavromatis K."/>
            <person name="Mikhailova N."/>
            <person name="Huntemann M."/>
            <person name="Pati A."/>
            <person name="Chen A."/>
            <person name="Palaniappan K."/>
            <person name="Land M."/>
            <person name="Hauser L."/>
            <person name="Brambilla E.M."/>
            <person name="Rohde M."/>
            <person name="Goker M."/>
            <person name="Woyke T."/>
            <person name="Bristow J."/>
            <person name="Eisen J.A."/>
            <person name="Markowitz V."/>
            <person name="Hugenholtz P."/>
            <person name="Kyrpides N.C."/>
            <person name="Klenk H.P."/>
            <person name="Detter J.C."/>
        </authorList>
    </citation>
    <scope>NUCLEOTIDE SEQUENCE [LARGE SCALE GENOMIC DNA]</scope>
    <source>
        <strain evidence="3">ATCC 33096 / DSM 2489 / 6091</strain>
    </source>
</reference>
<gene>
    <name evidence="2" type="ordered locus">Tresu_2383</name>
</gene>
<dbReference type="HOGENOM" id="CLU_1015426_0_0_12"/>
<name>F2NXP0_TRES6</name>
<proteinExistence type="predicted"/>
<protein>
    <recommendedName>
        <fullName evidence="4">YD repeat-containing protein</fullName>
    </recommendedName>
</protein>
<organism evidence="2 3">
    <name type="scientific">Treponema succinifaciens (strain ATCC 33096 / DSM 2489 / 6091)</name>
    <dbReference type="NCBI Taxonomy" id="869209"/>
    <lineage>
        <taxon>Bacteria</taxon>
        <taxon>Pseudomonadati</taxon>
        <taxon>Spirochaetota</taxon>
        <taxon>Spirochaetia</taxon>
        <taxon>Spirochaetales</taxon>
        <taxon>Treponemataceae</taxon>
        <taxon>Treponema</taxon>
    </lineage>
</organism>
<dbReference type="STRING" id="869209.Tresu_2383"/>